<evidence type="ECO:0000313" key="3">
    <source>
        <dbReference type="Proteomes" id="UP000548582"/>
    </source>
</evidence>
<feature type="region of interest" description="Disordered" evidence="1">
    <location>
        <begin position="318"/>
        <end position="350"/>
    </location>
</feature>
<protein>
    <submittedName>
        <fullName evidence="2">CoA transferase</fullName>
    </submittedName>
</protein>
<dbReference type="Pfam" id="PF02515">
    <property type="entry name" value="CoA_transf_3"/>
    <property type="match status" value="1"/>
</dbReference>
<proteinExistence type="predicted"/>
<evidence type="ECO:0000313" key="2">
    <source>
        <dbReference type="EMBL" id="NMJ43558.1"/>
    </source>
</evidence>
<gene>
    <name evidence="2" type="ORF">GWK16_20090</name>
</gene>
<dbReference type="PANTHER" id="PTHR48228">
    <property type="entry name" value="SUCCINYL-COA--D-CITRAMALATE COA-TRANSFERASE"/>
    <property type="match status" value="1"/>
</dbReference>
<dbReference type="InterPro" id="IPR044855">
    <property type="entry name" value="CoA-Trfase_III_dom3_sf"/>
</dbReference>
<dbReference type="GO" id="GO:0016740">
    <property type="term" value="F:transferase activity"/>
    <property type="evidence" value="ECO:0007669"/>
    <property type="project" value="UniProtKB-KW"/>
</dbReference>
<organism evidence="2 3">
    <name type="scientific">Neoroseomonas marina</name>
    <dbReference type="NCBI Taxonomy" id="1232220"/>
    <lineage>
        <taxon>Bacteria</taxon>
        <taxon>Pseudomonadati</taxon>
        <taxon>Pseudomonadota</taxon>
        <taxon>Alphaproteobacteria</taxon>
        <taxon>Acetobacterales</taxon>
        <taxon>Acetobacteraceae</taxon>
        <taxon>Neoroseomonas</taxon>
    </lineage>
</organism>
<dbReference type="InterPro" id="IPR003673">
    <property type="entry name" value="CoA-Trfase_fam_III"/>
</dbReference>
<keyword evidence="2" id="KW-0808">Transferase</keyword>
<comment type="caution">
    <text evidence="2">The sequence shown here is derived from an EMBL/GenBank/DDBJ whole genome shotgun (WGS) entry which is preliminary data.</text>
</comment>
<dbReference type="Gene3D" id="3.40.50.10540">
    <property type="entry name" value="Crotonobetainyl-coa:carnitine coa-transferase, domain 1"/>
    <property type="match status" value="1"/>
</dbReference>
<reference evidence="2 3" key="1">
    <citation type="submission" date="2020-03" db="EMBL/GenBank/DDBJ databases">
        <authorList>
            <person name="Sun Q."/>
        </authorList>
    </citation>
    <scope>NUCLEOTIDE SEQUENCE [LARGE SCALE GENOMIC DNA]</scope>
    <source>
        <strain evidence="2 3">JC162</strain>
    </source>
</reference>
<keyword evidence="3" id="KW-1185">Reference proteome</keyword>
<sequence length="372" mass="39474">MPGPLAGLRVIEMAGIGPGPFCCTLLADLGAEVLRIDRPEGPPGHRGDVFSRSRRSLALDLKSPASVEAVLRLVERADVLVEGFRPGVMERLGLGPEACHARNPRLVYGRMTGWGQDGPLAQAAGHDIDYIALTGALWSIGRAGQRPVPPLNLIGDFGGGGMLLAFGIMAAVFEATRSGRGQVVDAAMTDGSATLMGFIYGLMAQGRWRNAREGNFLDGACPYYDTYECADGKFVAVGALEPQFFALLLKGLGLDPARYADRTDTSRWPAIRADFAAVFARHPRDHWAQVFEGTDACVAPVLDLDEAPRHPHNVARGTFVEGPAGMQPAPSPRFSRTPAPPPGPSALRGADGAAALRDWGFTAEEIATLLPG</sequence>
<dbReference type="PANTHER" id="PTHR48228:SF5">
    <property type="entry name" value="ALPHA-METHYLACYL-COA RACEMASE"/>
    <property type="match status" value="1"/>
</dbReference>
<evidence type="ECO:0000256" key="1">
    <source>
        <dbReference type="SAM" id="MobiDB-lite"/>
    </source>
</evidence>
<dbReference type="InterPro" id="IPR050509">
    <property type="entry name" value="CoA-transferase_III"/>
</dbReference>
<dbReference type="Gene3D" id="3.30.1540.10">
    <property type="entry name" value="formyl-coa transferase, domain 3"/>
    <property type="match status" value="1"/>
</dbReference>
<dbReference type="InterPro" id="IPR023606">
    <property type="entry name" value="CoA-Trfase_III_dom_1_sf"/>
</dbReference>
<dbReference type="SUPFAM" id="SSF89796">
    <property type="entry name" value="CoA-transferase family III (CaiB/BaiF)"/>
    <property type="match status" value="1"/>
</dbReference>
<dbReference type="EMBL" id="JABBKX010000008">
    <property type="protein sequence ID" value="NMJ43558.1"/>
    <property type="molecule type" value="Genomic_DNA"/>
</dbReference>
<dbReference type="AlphaFoldDB" id="A0A848EJJ8"/>
<name>A0A848EJJ8_9PROT</name>
<dbReference type="Proteomes" id="UP000548582">
    <property type="component" value="Unassembled WGS sequence"/>
</dbReference>
<dbReference type="RefSeq" id="WP_170055744.1">
    <property type="nucleotide sequence ID" value="NZ_JABBKX010000008.1"/>
</dbReference>
<accession>A0A848EJJ8</accession>